<evidence type="ECO:0000313" key="2">
    <source>
        <dbReference type="EMBL" id="MFC4259963.1"/>
    </source>
</evidence>
<dbReference type="EMBL" id="JBHSDI010000016">
    <property type="protein sequence ID" value="MFC4259963.1"/>
    <property type="molecule type" value="Genomic_DNA"/>
</dbReference>
<dbReference type="Proteomes" id="UP001595798">
    <property type="component" value="Unassembled WGS sequence"/>
</dbReference>
<organism evidence="2 3">
    <name type="scientific">Marinobacter lacisalsi</name>
    <dbReference type="NCBI Taxonomy" id="475979"/>
    <lineage>
        <taxon>Bacteria</taxon>
        <taxon>Pseudomonadati</taxon>
        <taxon>Pseudomonadota</taxon>
        <taxon>Gammaproteobacteria</taxon>
        <taxon>Pseudomonadales</taxon>
        <taxon>Marinobacteraceae</taxon>
        <taxon>Marinobacter</taxon>
    </lineage>
</organism>
<protein>
    <submittedName>
        <fullName evidence="2">Uncharacterized protein</fullName>
    </submittedName>
</protein>
<comment type="caution">
    <text evidence="2">The sequence shown here is derived from an EMBL/GenBank/DDBJ whole genome shotgun (WGS) entry which is preliminary data.</text>
</comment>
<evidence type="ECO:0000256" key="1">
    <source>
        <dbReference type="SAM" id="MobiDB-lite"/>
    </source>
</evidence>
<feature type="compositionally biased region" description="Basic and acidic residues" evidence="1">
    <location>
        <begin position="347"/>
        <end position="356"/>
    </location>
</feature>
<dbReference type="RefSeq" id="WP_379888013.1">
    <property type="nucleotide sequence ID" value="NZ_JBHSDI010000016.1"/>
</dbReference>
<sequence length="419" mass="46399">MKRVLLVLLVAAVAGVFFANYRITSEVEEQLEMSKMGLSMFGEFTWGDVSVSPLGALSITDIRFSPHGLPEEYRVDDIRLETAHLFELYRIAFQLDQREIPEQMHMVISGLRLDLDSDLFRNIEAEASGQGGLVSRLVTAGCGDRSYFSVEDYMAMGYGVSVSDMTVGYRMSHSGTRMNLDLDLVSRGMVKIATDMAVDLNPTAALNVQTAGDAKISRVKVAITDTGLNERRNEFCAGEAGVARSTYPEYHQQAWMREWNREGLEPSETLVNAYRSFTSGASDTLTLAIDPYPTLNANDRTMSMDPTYLSGRLSPSVAVAGVEPRSFSVTSVEPVVEDVVEDTGQEEETRTADPRDITGSLHKHLNQDVRLTLTDGQSLDGRIKRIENGRVQFNRRLHGGTMVVPIPLARIQQARLTTD</sequence>
<gene>
    <name evidence="2" type="ORF">ACFOZ5_13060</name>
</gene>
<keyword evidence="3" id="KW-1185">Reference proteome</keyword>
<feature type="region of interest" description="Disordered" evidence="1">
    <location>
        <begin position="342"/>
        <end position="361"/>
    </location>
</feature>
<reference evidence="3" key="1">
    <citation type="journal article" date="2019" name="Int. J. Syst. Evol. Microbiol.">
        <title>The Global Catalogue of Microorganisms (GCM) 10K type strain sequencing project: providing services to taxonomists for standard genome sequencing and annotation.</title>
        <authorList>
            <consortium name="The Broad Institute Genomics Platform"/>
            <consortium name="The Broad Institute Genome Sequencing Center for Infectious Disease"/>
            <person name="Wu L."/>
            <person name="Ma J."/>
        </authorList>
    </citation>
    <scope>NUCLEOTIDE SEQUENCE [LARGE SCALE GENOMIC DNA]</scope>
    <source>
        <strain evidence="3">CECT 7297</strain>
    </source>
</reference>
<accession>A0ABV8QKN0</accession>
<evidence type="ECO:0000313" key="3">
    <source>
        <dbReference type="Proteomes" id="UP001595798"/>
    </source>
</evidence>
<name>A0ABV8QKN0_9GAMM</name>
<proteinExistence type="predicted"/>